<dbReference type="AlphaFoldDB" id="M2QCU9"/>
<name>M2QCU9_CERS8</name>
<accession>M2QCU9</accession>
<evidence type="ECO:0000313" key="2">
    <source>
        <dbReference type="Proteomes" id="UP000016930"/>
    </source>
</evidence>
<reference evidence="1 2" key="1">
    <citation type="journal article" date="2012" name="Proc. Natl. Acad. Sci. U.S.A.">
        <title>Comparative genomics of Ceriporiopsis subvermispora and Phanerochaete chrysosporium provide insight into selective ligninolysis.</title>
        <authorList>
            <person name="Fernandez-Fueyo E."/>
            <person name="Ruiz-Duenas F.J."/>
            <person name="Ferreira P."/>
            <person name="Floudas D."/>
            <person name="Hibbett D.S."/>
            <person name="Canessa P."/>
            <person name="Larrondo L.F."/>
            <person name="James T.Y."/>
            <person name="Seelenfreund D."/>
            <person name="Lobos S."/>
            <person name="Polanco R."/>
            <person name="Tello M."/>
            <person name="Honda Y."/>
            <person name="Watanabe T."/>
            <person name="Watanabe T."/>
            <person name="Ryu J.S."/>
            <person name="Kubicek C.P."/>
            <person name="Schmoll M."/>
            <person name="Gaskell J."/>
            <person name="Hammel K.E."/>
            <person name="St John F.J."/>
            <person name="Vanden Wymelenberg A."/>
            <person name="Sabat G."/>
            <person name="Splinter BonDurant S."/>
            <person name="Syed K."/>
            <person name="Yadav J.S."/>
            <person name="Doddapaneni H."/>
            <person name="Subramanian V."/>
            <person name="Lavin J.L."/>
            <person name="Oguiza J.A."/>
            <person name="Perez G."/>
            <person name="Pisabarro A.G."/>
            <person name="Ramirez L."/>
            <person name="Santoyo F."/>
            <person name="Master E."/>
            <person name="Coutinho P.M."/>
            <person name="Henrissat B."/>
            <person name="Lombard V."/>
            <person name="Magnuson J.K."/>
            <person name="Kuees U."/>
            <person name="Hori C."/>
            <person name="Igarashi K."/>
            <person name="Samejima M."/>
            <person name="Held B.W."/>
            <person name="Barry K.W."/>
            <person name="LaButti K.M."/>
            <person name="Lapidus A."/>
            <person name="Lindquist E.A."/>
            <person name="Lucas S.M."/>
            <person name="Riley R."/>
            <person name="Salamov A.A."/>
            <person name="Hoffmeister D."/>
            <person name="Schwenk D."/>
            <person name="Hadar Y."/>
            <person name="Yarden O."/>
            <person name="de Vries R.P."/>
            <person name="Wiebenga A."/>
            <person name="Stenlid J."/>
            <person name="Eastwood D."/>
            <person name="Grigoriev I.V."/>
            <person name="Berka R.M."/>
            <person name="Blanchette R.A."/>
            <person name="Kersten P."/>
            <person name="Martinez A.T."/>
            <person name="Vicuna R."/>
            <person name="Cullen D."/>
        </authorList>
    </citation>
    <scope>NUCLEOTIDE SEQUENCE [LARGE SCALE GENOMIC DNA]</scope>
    <source>
        <strain evidence="1 2">B</strain>
    </source>
</reference>
<dbReference type="OrthoDB" id="2808156at2759"/>
<organism evidence="1 2">
    <name type="scientific">Ceriporiopsis subvermispora (strain B)</name>
    <name type="common">White-rot fungus</name>
    <name type="synonym">Gelatoporia subvermispora</name>
    <dbReference type="NCBI Taxonomy" id="914234"/>
    <lineage>
        <taxon>Eukaryota</taxon>
        <taxon>Fungi</taxon>
        <taxon>Dikarya</taxon>
        <taxon>Basidiomycota</taxon>
        <taxon>Agaricomycotina</taxon>
        <taxon>Agaricomycetes</taxon>
        <taxon>Polyporales</taxon>
        <taxon>Gelatoporiaceae</taxon>
        <taxon>Gelatoporia</taxon>
    </lineage>
</organism>
<proteinExistence type="predicted"/>
<protein>
    <submittedName>
        <fullName evidence="1">Uncharacterized protein</fullName>
    </submittedName>
</protein>
<keyword evidence="2" id="KW-1185">Reference proteome</keyword>
<evidence type="ECO:0000313" key="1">
    <source>
        <dbReference type="EMBL" id="EMD34848.1"/>
    </source>
</evidence>
<dbReference type="Proteomes" id="UP000016930">
    <property type="component" value="Unassembled WGS sequence"/>
</dbReference>
<gene>
    <name evidence="1" type="ORF">CERSUDRAFT_117054</name>
</gene>
<dbReference type="HOGENOM" id="CLU_783026_0_0_1"/>
<sequence>MVAPSSSRTFPECRSSLACEAGNEATNHEITQDQDSQAIPSLNRSFNVEDWVLAESTCSELDSTVHELILVRLREIFKKIFDLIPGSDVPTPLPVPLSLQEGLQPRDMVPVTRRLVRLCLQWVNFLMSYTLVDWKDEIGADDYTYIPQLFMREDATDEHMSSIMQVMTASAQSVQMRKELGMNGSYFGHCIRSVLGRSSSAWKTVSDLDDVHKGNLAPFTVIVPISDEGTMDNLERRSLFSRAFNLTAIQLISRHYKSQGWALDRTLSAEDAHVPLDERLFLFGVCYNSVELCVYINYPVLLSLDGGFRWSMWNERFSIIRYYRDKSPAVYGGLQLFLALATIEQHMRVLENLLSS</sequence>
<dbReference type="EMBL" id="KB445802">
    <property type="protein sequence ID" value="EMD34848.1"/>
    <property type="molecule type" value="Genomic_DNA"/>
</dbReference>